<keyword evidence="3 7" id="KW-0328">Glycosyltransferase</keyword>
<evidence type="ECO:0000256" key="2">
    <source>
        <dbReference type="ARBA" id="ARBA00006962"/>
    </source>
</evidence>
<dbReference type="Gene3D" id="3.40.50.2000">
    <property type="entry name" value="Glycogen Phosphorylase B"/>
    <property type="match status" value="1"/>
</dbReference>
<evidence type="ECO:0000256" key="1">
    <source>
        <dbReference type="ARBA" id="ARBA00004370"/>
    </source>
</evidence>
<gene>
    <name evidence="7" type="ORF">GKE90_12215</name>
</gene>
<feature type="domain" description="Diacylglycerol glucosyltransferase N-terminal" evidence="6">
    <location>
        <begin position="21"/>
        <end position="184"/>
    </location>
</feature>
<evidence type="ECO:0000313" key="8">
    <source>
        <dbReference type="Proteomes" id="UP000429811"/>
    </source>
</evidence>
<dbReference type="GO" id="GO:0009247">
    <property type="term" value="P:glycolipid biosynthetic process"/>
    <property type="evidence" value="ECO:0007669"/>
    <property type="project" value="InterPro"/>
</dbReference>
<evidence type="ECO:0000259" key="6">
    <source>
        <dbReference type="Pfam" id="PF06925"/>
    </source>
</evidence>
<name>A0A6I2RI69_FLAPL</name>
<dbReference type="Pfam" id="PF06925">
    <property type="entry name" value="MGDG_synth"/>
    <property type="match status" value="1"/>
</dbReference>
<dbReference type="PANTHER" id="PTHR43025">
    <property type="entry name" value="MONOGALACTOSYLDIACYLGLYCEROL SYNTHASE"/>
    <property type="match status" value="1"/>
</dbReference>
<evidence type="ECO:0000313" key="7">
    <source>
        <dbReference type="EMBL" id="MSB49448.1"/>
    </source>
</evidence>
<dbReference type="InterPro" id="IPR009695">
    <property type="entry name" value="Diacylglyc_glucosyltr_N"/>
</dbReference>
<dbReference type="PANTHER" id="PTHR43025:SF3">
    <property type="entry name" value="MONOGALACTOSYLDIACYLGLYCEROL SYNTHASE 1, CHLOROPLASTIC"/>
    <property type="match status" value="1"/>
</dbReference>
<dbReference type="GO" id="GO:0016020">
    <property type="term" value="C:membrane"/>
    <property type="evidence" value="ECO:0007669"/>
    <property type="project" value="UniProtKB-SubCell"/>
</dbReference>
<dbReference type="Pfam" id="PF04101">
    <property type="entry name" value="Glyco_tran_28_C"/>
    <property type="match status" value="1"/>
</dbReference>
<comment type="subcellular location">
    <subcellularLocation>
        <location evidence="1">Membrane</location>
    </subcellularLocation>
</comment>
<comment type="similarity">
    <text evidence="2">Belongs to the glycosyltransferase 28 family.</text>
</comment>
<dbReference type="EMBL" id="WKPO01000016">
    <property type="protein sequence ID" value="MSB49448.1"/>
    <property type="molecule type" value="Genomic_DNA"/>
</dbReference>
<evidence type="ECO:0000259" key="5">
    <source>
        <dbReference type="Pfam" id="PF04101"/>
    </source>
</evidence>
<keyword evidence="4 7" id="KW-0808">Transferase</keyword>
<proteinExistence type="inferred from homology"/>
<dbReference type="GO" id="GO:0016758">
    <property type="term" value="F:hexosyltransferase activity"/>
    <property type="evidence" value="ECO:0007669"/>
    <property type="project" value="InterPro"/>
</dbReference>
<dbReference type="SUPFAM" id="SSF53756">
    <property type="entry name" value="UDP-Glycosyltransferase/glycogen phosphorylase"/>
    <property type="match status" value="1"/>
</dbReference>
<reference evidence="7 8" key="1">
    <citation type="journal article" date="2019" name="Nat. Med.">
        <title>A library of human gut bacterial isolates paired with longitudinal multiomics data enables mechanistic microbiome research.</title>
        <authorList>
            <person name="Poyet M."/>
            <person name="Groussin M."/>
            <person name="Gibbons S.M."/>
            <person name="Avila-Pacheco J."/>
            <person name="Jiang X."/>
            <person name="Kearney S.M."/>
            <person name="Perrotta A.R."/>
            <person name="Berdy B."/>
            <person name="Zhao S."/>
            <person name="Lieberman T.D."/>
            <person name="Swanson P.K."/>
            <person name="Smith M."/>
            <person name="Roesemann S."/>
            <person name="Alexander J.E."/>
            <person name="Rich S.A."/>
            <person name="Livny J."/>
            <person name="Vlamakis H."/>
            <person name="Clish C."/>
            <person name="Bullock K."/>
            <person name="Deik A."/>
            <person name="Scott J."/>
            <person name="Pierce K.A."/>
            <person name="Xavier R.J."/>
            <person name="Alm E.J."/>
        </authorList>
    </citation>
    <scope>NUCLEOTIDE SEQUENCE [LARGE SCALE GENOMIC DNA]</scope>
    <source>
        <strain evidence="7 8">BIOML-A5</strain>
    </source>
</reference>
<evidence type="ECO:0000256" key="4">
    <source>
        <dbReference type="ARBA" id="ARBA00022679"/>
    </source>
</evidence>
<protein>
    <submittedName>
        <fullName evidence="7">UDP-diphospho-muramoylpentapeptide beta-N-acetylglucosaminyltransferase</fullName>
    </submittedName>
</protein>
<dbReference type="InterPro" id="IPR050519">
    <property type="entry name" value="Glycosyltransf_28_UgtP"/>
</dbReference>
<dbReference type="InterPro" id="IPR007235">
    <property type="entry name" value="Glyco_trans_28_C"/>
</dbReference>
<organism evidence="7 8">
    <name type="scientific">Flavonifractor plautii</name>
    <name type="common">Fusobacterium plautii</name>
    <dbReference type="NCBI Taxonomy" id="292800"/>
    <lineage>
        <taxon>Bacteria</taxon>
        <taxon>Bacillati</taxon>
        <taxon>Bacillota</taxon>
        <taxon>Clostridia</taxon>
        <taxon>Eubacteriales</taxon>
        <taxon>Oscillospiraceae</taxon>
        <taxon>Flavonifractor</taxon>
    </lineage>
</organism>
<comment type="caution">
    <text evidence="7">The sequence shown here is derived from an EMBL/GenBank/DDBJ whole genome shotgun (WGS) entry which is preliminary data.</text>
</comment>
<feature type="domain" description="Glycosyl transferase family 28 C-terminal" evidence="5">
    <location>
        <begin position="229"/>
        <end position="318"/>
    </location>
</feature>
<dbReference type="Proteomes" id="UP000429811">
    <property type="component" value="Unassembled WGS sequence"/>
</dbReference>
<sequence length="371" mass="41431">MCKGGNTVNILILTGKFGMGHWSASQSLRQQLLRAFPGAEVEVLDFVAEAMPNASEAMYKCFNLLVTRGSGLFNLYYKLTQDLPADARPLFETLFLDKLEELVAARRPDAVIATHPLCARMVSRWKGETGSALPLITCVTDLSSHSEWIHKYTDCYLVGSNDIRSRLAAKGVDRDIICVTGIPVRCEFKRPVRRRPGRERNLLIMGGGLGLLPKRDSFYEALDALPGVHTTIITGNNRKLYDRLAGKYAHIEALGFTDRVYDYMARADLVLTKPGGITLFETIFSELPILAWEPFLEQEKNNARFLVKRGLGRVAAKEPEECLSAIRALIYDDETLEWMAGNMRAMKGQLEEESLNRMLAGLEAEKGVRVG</sequence>
<accession>A0A6I2RI69</accession>
<evidence type="ECO:0000256" key="3">
    <source>
        <dbReference type="ARBA" id="ARBA00022676"/>
    </source>
</evidence>
<dbReference type="AlphaFoldDB" id="A0A6I2RI69"/>